<sequence length="214" mass="23335">MSEPNWDLLLGPDTGAREERDALLTRLRTDHEARETFKNHVLVDAMLADVYATTRFNCLDIDMLGGLAAGTYRCSNEDLIHLAVCRACREELQQLETFHASLEVEPEAEPAWPQRLLGLGKSFVDQLAAPQTAPLYAAAGVGNATLPAITCGILSQPITFHVASGELQIEAAVPLQKPLQVKVTSEQGETMVTCEGAGPFSVKLDRVWEIHIGE</sequence>
<proteinExistence type="predicted"/>
<accession>A0A8J7Q9U9</accession>
<protein>
    <submittedName>
        <fullName evidence="1">Uncharacterized protein</fullName>
    </submittedName>
</protein>
<dbReference type="Proteomes" id="UP000664417">
    <property type="component" value="Unassembled WGS sequence"/>
</dbReference>
<comment type="caution">
    <text evidence="1">The sequence shown here is derived from an EMBL/GenBank/DDBJ whole genome shotgun (WGS) entry which is preliminary data.</text>
</comment>
<keyword evidence="2" id="KW-1185">Reference proteome</keyword>
<organism evidence="1 2">
    <name type="scientific">Acanthopleuribacter pedis</name>
    <dbReference type="NCBI Taxonomy" id="442870"/>
    <lineage>
        <taxon>Bacteria</taxon>
        <taxon>Pseudomonadati</taxon>
        <taxon>Acidobacteriota</taxon>
        <taxon>Holophagae</taxon>
        <taxon>Acanthopleuribacterales</taxon>
        <taxon>Acanthopleuribacteraceae</taxon>
        <taxon>Acanthopleuribacter</taxon>
    </lineage>
</organism>
<dbReference type="AlphaFoldDB" id="A0A8J7Q9U9"/>
<evidence type="ECO:0000313" key="2">
    <source>
        <dbReference type="Proteomes" id="UP000664417"/>
    </source>
</evidence>
<evidence type="ECO:0000313" key="1">
    <source>
        <dbReference type="EMBL" id="MBO1316991.1"/>
    </source>
</evidence>
<reference evidence="1" key="1">
    <citation type="submission" date="2021-03" db="EMBL/GenBank/DDBJ databases">
        <authorList>
            <person name="Wang G."/>
        </authorList>
    </citation>
    <scope>NUCLEOTIDE SEQUENCE</scope>
    <source>
        <strain evidence="1">KCTC 12899</strain>
    </source>
</reference>
<gene>
    <name evidence="1" type="ORF">J3U88_00865</name>
</gene>
<name>A0A8J7Q9U9_9BACT</name>
<dbReference type="EMBL" id="JAFREP010000001">
    <property type="protein sequence ID" value="MBO1316991.1"/>
    <property type="molecule type" value="Genomic_DNA"/>
</dbReference>
<dbReference type="RefSeq" id="WP_207856227.1">
    <property type="nucleotide sequence ID" value="NZ_JAFREP010000001.1"/>
</dbReference>